<feature type="transmembrane region" description="Helical" evidence="17">
    <location>
        <begin position="1540"/>
        <end position="1563"/>
    </location>
</feature>
<protein>
    <recommendedName>
        <fullName evidence="15">Sialoadhesin</fullName>
    </recommendedName>
    <alternativeName>
        <fullName evidence="16">Sialic acid-binding Ig-like lectin 1</fullName>
    </alternativeName>
</protein>
<sequence length="1607" mass="172452">MDFLLQLLLLALPIPADLISWGVSSPETVKGMKGSCLIIPCTFSFPASVNVPDGITTIWYYDYSGRRQVVSHSTKPQLVEARFQGRAQMVGNPELRVCNLLLKDLQPEDSGSYNFRFEISEGNRWVDVKGTAVTVTEELIMPTVASPAELHEGMEVDFNCSTPYACLQEPVTLRWQGQDPARSTTSTLQKLEPTGIHHQETLHMALSWQDHGRTLSCQLSAANHKTQREIHLQVQYAPKGVEILLSPSGRNILPGDLVTLICQVNSSHPQVSSVQWVKDGSHLKNRSRVLQLPRAAWADAGVYTCEAGNGVGSSVSPPVSLHIFMAAVQVSPAGSILENQTVTLACNTPKEAPRELRYAWYKNHELMKATHSRILQLHSVTRADTGFYFCEVQNAQGRERSDPVSVVVRHPPLTPHLTAFLETQEGLVGILQCSVVSDPLATLVLSHEGLVLASTSGEGDQSPRFSVYSAPNSLRLEIRDLGPTDSGEYMCSATNSLGNSSSTLDFHANVARLLISPAAEVAEGQAVTLSCRSSLSPMPDTRFSWYRNGALLLEGPSSSLLLPVVSSTDAGSYHCRAQDGHGTSGLSSPAVLTVLYAPRRPTFTAQLDPDTAGAGQRGLLLCRVDSDPPAQLRLFHRGHVVASSLPSGGSCSACGSCSPRTKVTRAPNLLRVEIQDPVLEDEGMYLCEASNVLGNASASANFNAQATVLVITPSHTLQEGTGANLTCRVSREAGGPANFTWFRDGALWAQGPLETLTLLPVARTDAGSYHCRAQDGHGTSGLSSPAVLTVLAWVQVSPSPELREGQAVVLSCQVPTGVLEGTSYRWYRDGQPLQEFTSATIRFAAITLSQAGAYHCQAQAPGSATTNLAAPVSLHVSYAPRQATLTTLMDTGPGRLGLLLCRVNSDPPAQLRLLHGDRLVTSTLQGVGELAGSSPRLQVAVAPNMLRLEIHNAVLEDEGVYTCEATNALGQALASATFDAQAVSVQVWPKATVQEGQLVNLTCLVWTTLTQLTYTWYQDGQQRPDAAQSIALPNVTVVDATSYSCGVLIPGQTLHRSRPVTLDVLYAPRSLRLTYLLESRGGQLALVLCTVDSRPPAQLVLSHAGHLLASSTTASVPNTLQLELWEPGPSDEGLYSCSAHSPLGQVNTTLELRLEVVQVTLAPSAAVPEGAPITVSCEDPAARPPTLYAWYHNSRWLQEGPEASLSFPVVTRAHAGAYTCQVRDAQGTRSSRPTALHVLYAPRDAAVSSFWDSRSSPMAVVQCTVDSEPPAELALARNGKVLATSNGIPGLAVETGHVQVARNALRLRVQAVPSGDEDTYVCTARNLLGSVSTTLGQLQAEGVHVVAEPGLDVPEGAALNLSCQLPGGPGLMGNSTFTWFWNGRRLHTEPVPTVAFTHVARDQAGMYHCQAELPTGATASAPVTLRVLYPPKTPTMTVFVEPEGGIQGILDCRVDSEPLASLTLHLGSRLVASSQSKVAPAKPHIHVSVTPNALRVVIEELRPSDQGEYVCSASNSLGSASAATYFGTRALHRLQLFQQLLWVLGLLAGLLFLLLGLGAYYTWRRRNFHKLREGENSVEMASQKETMQLIDPDAATSWTSCWTLPLS</sequence>
<feature type="domain" description="Ig-like" evidence="19">
    <location>
        <begin position="415"/>
        <end position="505"/>
    </location>
</feature>
<keyword evidence="5 18" id="KW-0732">Signal</keyword>
<keyword evidence="7" id="KW-0677">Repeat</keyword>
<keyword evidence="21" id="KW-1185">Reference proteome</keyword>
<dbReference type="Pfam" id="PF08205">
    <property type="entry name" value="C2-set_2"/>
    <property type="match status" value="1"/>
</dbReference>
<dbReference type="CDD" id="cd00096">
    <property type="entry name" value="Ig"/>
    <property type="match status" value="5"/>
</dbReference>
<dbReference type="InterPro" id="IPR013098">
    <property type="entry name" value="Ig_I-set"/>
</dbReference>
<dbReference type="InterPro" id="IPR013783">
    <property type="entry name" value="Ig-like_fold"/>
</dbReference>
<comment type="subcellular location">
    <subcellularLocation>
        <location evidence="1">Cell membrane</location>
        <topology evidence="1">Single-pass membrane protein</topology>
    </subcellularLocation>
</comment>
<dbReference type="GO" id="GO:0007155">
    <property type="term" value="P:cell adhesion"/>
    <property type="evidence" value="ECO:0007669"/>
    <property type="project" value="UniProtKB-KW"/>
</dbReference>
<reference evidence="20" key="3">
    <citation type="submission" date="2025-09" db="UniProtKB">
        <authorList>
            <consortium name="Ensembl"/>
        </authorList>
    </citation>
    <scope>IDENTIFICATION</scope>
</reference>
<feature type="domain" description="Ig-like" evidence="19">
    <location>
        <begin position="1434"/>
        <end position="1527"/>
    </location>
</feature>
<evidence type="ECO:0000256" key="1">
    <source>
        <dbReference type="ARBA" id="ARBA00004162"/>
    </source>
</evidence>
<evidence type="ECO:0000256" key="9">
    <source>
        <dbReference type="ARBA" id="ARBA00022989"/>
    </source>
</evidence>
<feature type="domain" description="Ig-like" evidence="19">
    <location>
        <begin position="238"/>
        <end position="320"/>
    </location>
</feature>
<dbReference type="Pfam" id="PF07686">
    <property type="entry name" value="V-set"/>
    <property type="match status" value="1"/>
</dbReference>
<evidence type="ECO:0000313" key="20">
    <source>
        <dbReference type="Ensembl" id="ENSBGRP00000014712.1"/>
    </source>
</evidence>
<feature type="domain" description="Ig-like" evidence="19">
    <location>
        <begin position="706"/>
        <end position="783"/>
    </location>
</feature>
<dbReference type="GO" id="GO:0032481">
    <property type="term" value="P:positive regulation of type I interferon production"/>
    <property type="evidence" value="ECO:0007669"/>
    <property type="project" value="Ensembl"/>
</dbReference>
<keyword evidence="8" id="KW-0130">Cell adhesion</keyword>
<proteinExistence type="inferred from homology"/>
<dbReference type="InterPro" id="IPR013106">
    <property type="entry name" value="Ig_V-set"/>
</dbReference>
<evidence type="ECO:0000256" key="5">
    <source>
        <dbReference type="ARBA" id="ARBA00022729"/>
    </source>
</evidence>
<dbReference type="GeneTree" id="ENSGT01150000286907"/>
<evidence type="ECO:0000256" key="17">
    <source>
        <dbReference type="SAM" id="Phobius"/>
    </source>
</evidence>
<evidence type="ECO:0000313" key="21">
    <source>
        <dbReference type="Proteomes" id="UP000694520"/>
    </source>
</evidence>
<evidence type="ECO:0000256" key="8">
    <source>
        <dbReference type="ARBA" id="ARBA00022889"/>
    </source>
</evidence>
<dbReference type="GO" id="GO:0075512">
    <property type="term" value="P:clathrin-dependent endocytosis of virus by host cell"/>
    <property type="evidence" value="ECO:0007669"/>
    <property type="project" value="TreeGrafter"/>
</dbReference>
<dbReference type="InterPro" id="IPR003598">
    <property type="entry name" value="Ig_sub2"/>
</dbReference>
<evidence type="ECO:0000256" key="11">
    <source>
        <dbReference type="ARBA" id="ARBA00023157"/>
    </source>
</evidence>
<evidence type="ECO:0000256" key="7">
    <source>
        <dbReference type="ARBA" id="ARBA00022737"/>
    </source>
</evidence>
<evidence type="ECO:0000256" key="6">
    <source>
        <dbReference type="ARBA" id="ARBA00022734"/>
    </source>
</evidence>
<feature type="domain" description="Ig-like" evidence="19">
    <location>
        <begin position="338"/>
        <end position="405"/>
    </location>
</feature>
<evidence type="ECO:0000256" key="10">
    <source>
        <dbReference type="ARBA" id="ARBA00023136"/>
    </source>
</evidence>
<dbReference type="GO" id="GO:0005886">
    <property type="term" value="C:plasma membrane"/>
    <property type="evidence" value="ECO:0007669"/>
    <property type="project" value="UniProtKB-SubCell"/>
</dbReference>
<evidence type="ECO:0000256" key="2">
    <source>
        <dbReference type="ARBA" id="ARBA00022475"/>
    </source>
</evidence>
<feature type="domain" description="Ig-like" evidence="19">
    <location>
        <begin position="508"/>
        <end position="593"/>
    </location>
</feature>
<feature type="signal peptide" evidence="18">
    <location>
        <begin position="1"/>
        <end position="18"/>
    </location>
</feature>
<dbReference type="Gene3D" id="2.60.40.10">
    <property type="entry name" value="Immunoglobulins"/>
    <property type="match status" value="16"/>
</dbReference>
<feature type="domain" description="Ig-like" evidence="19">
    <location>
        <begin position="785"/>
        <end position="873"/>
    </location>
</feature>
<keyword evidence="9 17" id="KW-1133">Transmembrane helix</keyword>
<accession>A0A8B9X5P8</accession>
<dbReference type="GO" id="GO:0046790">
    <property type="term" value="F:virion binding"/>
    <property type="evidence" value="ECO:0007669"/>
    <property type="project" value="TreeGrafter"/>
</dbReference>
<dbReference type="GO" id="GO:0005770">
    <property type="term" value="C:late endosome"/>
    <property type="evidence" value="ECO:0007669"/>
    <property type="project" value="TreeGrafter"/>
</dbReference>
<dbReference type="InterPro" id="IPR007110">
    <property type="entry name" value="Ig-like_dom"/>
</dbReference>
<dbReference type="Pfam" id="PF07679">
    <property type="entry name" value="I-set"/>
    <property type="match status" value="2"/>
</dbReference>
<feature type="chain" id="PRO_5034128527" description="Sialoadhesin" evidence="18">
    <location>
        <begin position="19"/>
        <end position="1607"/>
    </location>
</feature>
<evidence type="ECO:0000256" key="3">
    <source>
        <dbReference type="ARBA" id="ARBA00022583"/>
    </source>
</evidence>
<dbReference type="Proteomes" id="UP000694520">
    <property type="component" value="Chromosome 12"/>
</dbReference>
<dbReference type="GO" id="GO:0032480">
    <property type="term" value="P:negative regulation of type I interferon production"/>
    <property type="evidence" value="ECO:0007669"/>
    <property type="project" value="Ensembl"/>
</dbReference>
<keyword evidence="13" id="KW-0393">Immunoglobulin domain</keyword>
<evidence type="ECO:0000256" key="18">
    <source>
        <dbReference type="SAM" id="SignalP"/>
    </source>
</evidence>
<feature type="domain" description="Ig-like" evidence="19">
    <location>
        <begin position="981"/>
        <end position="1061"/>
    </location>
</feature>
<dbReference type="InterPro" id="IPR013162">
    <property type="entry name" value="CD80_C2-set"/>
</dbReference>
<dbReference type="FunFam" id="2.60.40.10:FF:000921">
    <property type="entry name" value="sialoadhesin isoform X1"/>
    <property type="match status" value="6"/>
</dbReference>
<dbReference type="InterPro" id="IPR036179">
    <property type="entry name" value="Ig-like_dom_sf"/>
</dbReference>
<evidence type="ECO:0000256" key="4">
    <source>
        <dbReference type="ARBA" id="ARBA00022692"/>
    </source>
</evidence>
<dbReference type="FunFam" id="2.60.40.10:FF:001277">
    <property type="entry name" value="sialoadhesin isoform X1"/>
    <property type="match status" value="4"/>
</dbReference>
<evidence type="ECO:0000256" key="16">
    <source>
        <dbReference type="ARBA" id="ARBA00076285"/>
    </source>
</evidence>
<evidence type="ECO:0000259" key="19">
    <source>
        <dbReference type="PROSITE" id="PS50835"/>
    </source>
</evidence>
<keyword evidence="3" id="KW-0254">Endocytosis</keyword>
<keyword evidence="4 17" id="KW-0812">Transmembrane</keyword>
<gene>
    <name evidence="20" type="primary">SIGLEC1</name>
</gene>
<feature type="domain" description="Ig-like" evidence="19">
    <location>
        <begin position="601"/>
        <end position="703"/>
    </location>
</feature>
<keyword evidence="11" id="KW-1015">Disulfide bond</keyword>
<dbReference type="SMART" id="SM00409">
    <property type="entry name" value="IG"/>
    <property type="match status" value="15"/>
</dbReference>
<dbReference type="Pfam" id="PF13895">
    <property type="entry name" value="Ig_2"/>
    <property type="match status" value="8"/>
</dbReference>
<dbReference type="GO" id="GO:0030246">
    <property type="term" value="F:carbohydrate binding"/>
    <property type="evidence" value="ECO:0007669"/>
    <property type="project" value="UniProtKB-KW"/>
</dbReference>
<dbReference type="PANTHER" id="PTHR47243">
    <property type="entry name" value="SIALOADHESIN"/>
    <property type="match status" value="1"/>
</dbReference>
<reference evidence="20" key="1">
    <citation type="submission" date="2019-05" db="EMBL/GenBank/DDBJ databases">
        <authorList>
            <person name="Zhang S."/>
            <person name="Liu J."/>
        </authorList>
    </citation>
    <scope>NUCLEOTIDE SEQUENCE [LARGE SCALE GENOMIC DNA]</scope>
</reference>
<evidence type="ECO:0000256" key="15">
    <source>
        <dbReference type="ARBA" id="ARBA00073800"/>
    </source>
</evidence>
<dbReference type="Ensembl" id="ENSBGRT00000016934.1">
    <property type="protein sequence ID" value="ENSBGRP00000014712.1"/>
    <property type="gene ID" value="ENSBGRG00000009107.1"/>
</dbReference>
<feature type="domain" description="Ig-like" evidence="19">
    <location>
        <begin position="1341"/>
        <end position="1424"/>
    </location>
</feature>
<evidence type="ECO:0000256" key="14">
    <source>
        <dbReference type="ARBA" id="ARBA00038361"/>
    </source>
</evidence>
<dbReference type="InterPro" id="IPR003599">
    <property type="entry name" value="Ig_sub"/>
</dbReference>
<dbReference type="PANTHER" id="PTHR47243:SF1">
    <property type="entry name" value="SIALOADHESIN"/>
    <property type="match status" value="1"/>
</dbReference>
<keyword evidence="12" id="KW-0325">Glycoprotein</keyword>
<organism evidence="20 21">
    <name type="scientific">Bos mutus grunniens</name>
    <name type="common">Wild yak</name>
    <name type="synonym">Bos grunniens</name>
    <dbReference type="NCBI Taxonomy" id="30521"/>
    <lineage>
        <taxon>Eukaryota</taxon>
        <taxon>Metazoa</taxon>
        <taxon>Chordata</taxon>
        <taxon>Craniata</taxon>
        <taxon>Vertebrata</taxon>
        <taxon>Euteleostomi</taxon>
        <taxon>Mammalia</taxon>
        <taxon>Eutheria</taxon>
        <taxon>Laurasiatheria</taxon>
        <taxon>Artiodactyla</taxon>
        <taxon>Ruminantia</taxon>
        <taxon>Pecora</taxon>
        <taxon>Bovidae</taxon>
        <taxon>Bovinae</taxon>
        <taxon>Bos</taxon>
    </lineage>
</organism>
<evidence type="ECO:0000256" key="13">
    <source>
        <dbReference type="ARBA" id="ARBA00023319"/>
    </source>
</evidence>
<comment type="similarity">
    <text evidence="14">Belongs to the immunoglobulin superfamily. SIGLEC (sialic acid binding Ig-like lectin) family.</text>
</comment>
<keyword evidence="6" id="KW-0430">Lectin</keyword>
<evidence type="ECO:0000256" key="12">
    <source>
        <dbReference type="ARBA" id="ARBA00023180"/>
    </source>
</evidence>
<dbReference type="PROSITE" id="PS50835">
    <property type="entry name" value="IG_LIKE"/>
    <property type="match status" value="13"/>
</dbReference>
<dbReference type="SUPFAM" id="SSF48726">
    <property type="entry name" value="Immunoglobulin"/>
    <property type="match status" value="12"/>
</dbReference>
<reference evidence="20" key="2">
    <citation type="submission" date="2025-08" db="UniProtKB">
        <authorList>
            <consortium name="Ensembl"/>
        </authorList>
    </citation>
    <scope>IDENTIFICATION</scope>
</reference>
<dbReference type="GO" id="GO:0005769">
    <property type="term" value="C:early endosome"/>
    <property type="evidence" value="ECO:0007669"/>
    <property type="project" value="TreeGrafter"/>
</dbReference>
<dbReference type="SMART" id="SM00408">
    <property type="entry name" value="IGc2"/>
    <property type="match status" value="13"/>
</dbReference>
<name>A0A8B9X5P8_BOSMU</name>
<feature type="domain" description="Ig-like" evidence="19">
    <location>
        <begin position="1155"/>
        <end position="1237"/>
    </location>
</feature>
<keyword evidence="2" id="KW-1003">Cell membrane</keyword>
<feature type="domain" description="Ig-like" evidence="19">
    <location>
        <begin position="880"/>
        <end position="979"/>
    </location>
</feature>
<feature type="domain" description="Ig-like" evidence="19">
    <location>
        <begin position="142"/>
        <end position="231"/>
    </location>
</feature>
<keyword evidence="10 17" id="KW-0472">Membrane</keyword>